<dbReference type="InterPro" id="IPR035899">
    <property type="entry name" value="DBL_dom_sf"/>
</dbReference>
<evidence type="ECO:0000313" key="1">
    <source>
        <dbReference type="EMBL" id="CDM38467.1"/>
    </source>
</evidence>
<keyword evidence="2" id="KW-1185">Reference proteome</keyword>
<gene>
    <name evidence="1" type="ORF">PROQFM164_S12g000076</name>
</gene>
<protein>
    <submittedName>
        <fullName evidence="1">Uncharacterized protein</fullName>
    </submittedName>
</protein>
<dbReference type="EMBL" id="HG792026">
    <property type="protein sequence ID" value="CDM38467.1"/>
    <property type="molecule type" value="Genomic_DNA"/>
</dbReference>
<name>W6R9D2_PENRF</name>
<evidence type="ECO:0000313" key="2">
    <source>
        <dbReference type="Proteomes" id="UP000030686"/>
    </source>
</evidence>
<dbReference type="AlphaFoldDB" id="W6R9D2"/>
<proteinExistence type="predicted"/>
<organism evidence="1 2">
    <name type="scientific">Penicillium roqueforti (strain FM164)</name>
    <dbReference type="NCBI Taxonomy" id="1365484"/>
    <lineage>
        <taxon>Eukaryota</taxon>
        <taxon>Fungi</taxon>
        <taxon>Dikarya</taxon>
        <taxon>Ascomycota</taxon>
        <taxon>Pezizomycotina</taxon>
        <taxon>Eurotiomycetes</taxon>
        <taxon>Eurotiomycetidae</taxon>
        <taxon>Eurotiales</taxon>
        <taxon>Aspergillaceae</taxon>
        <taxon>Penicillium</taxon>
    </lineage>
</organism>
<reference evidence="1" key="1">
    <citation type="journal article" date="2014" name="Nat. Commun.">
        <title>Multiple recent horizontal transfers of a large genomic region in cheese making fungi.</title>
        <authorList>
            <person name="Cheeseman K."/>
            <person name="Ropars J."/>
            <person name="Renault P."/>
            <person name="Dupont J."/>
            <person name="Gouzy J."/>
            <person name="Branca A."/>
            <person name="Abraham A.L."/>
            <person name="Ceppi M."/>
            <person name="Conseiller E."/>
            <person name="Debuchy R."/>
            <person name="Malagnac F."/>
            <person name="Goarin A."/>
            <person name="Silar P."/>
            <person name="Lacoste S."/>
            <person name="Sallet E."/>
            <person name="Bensimon A."/>
            <person name="Giraud T."/>
            <person name="Brygoo Y."/>
        </authorList>
    </citation>
    <scope>NUCLEOTIDE SEQUENCE [LARGE SCALE GENOMIC DNA]</scope>
    <source>
        <strain evidence="1">FM164</strain>
    </source>
</reference>
<dbReference type="Proteomes" id="UP000030686">
    <property type="component" value="Unassembled WGS sequence"/>
</dbReference>
<accession>W6R9D2</accession>
<sequence>MRDSYLIFSRSTPAPVYSPVLIGHNLSAYRPRKSSNRLYFTLITGDYSGDLRYKNERFFTALQHGWKYNQTRYKVHFPSSITLNIYDIIQCHETVELPLEKVFTNTKQGVYSEYCYYNNPAIKELRSSDIVK</sequence>
<dbReference type="SUPFAM" id="SSF48065">
    <property type="entry name" value="DBL homology domain (DH-domain)"/>
    <property type="match status" value="1"/>
</dbReference>
<dbReference type="OrthoDB" id="4411012at2759"/>